<evidence type="ECO:0000256" key="2">
    <source>
        <dbReference type="ARBA" id="ARBA00022517"/>
    </source>
</evidence>
<dbReference type="SUPFAM" id="SSF50447">
    <property type="entry name" value="Translation proteins"/>
    <property type="match status" value="1"/>
</dbReference>
<dbReference type="OrthoDB" id="9810331at2"/>
<dbReference type="Pfam" id="PF01782">
    <property type="entry name" value="RimM"/>
    <property type="match status" value="1"/>
</dbReference>
<keyword evidence="3 5" id="KW-0698">rRNA processing</keyword>
<dbReference type="Gene3D" id="2.40.30.60">
    <property type="entry name" value="RimM"/>
    <property type="match status" value="1"/>
</dbReference>
<dbReference type="GO" id="GO:0042274">
    <property type="term" value="P:ribosomal small subunit biogenesis"/>
    <property type="evidence" value="ECO:0007669"/>
    <property type="project" value="UniProtKB-UniRule"/>
</dbReference>
<keyword evidence="4 5" id="KW-0143">Chaperone</keyword>
<evidence type="ECO:0000256" key="3">
    <source>
        <dbReference type="ARBA" id="ARBA00022552"/>
    </source>
</evidence>
<gene>
    <name evidence="5" type="primary">rimM</name>
    <name evidence="8" type="ORF">SAMN03080601_01341</name>
</gene>
<dbReference type="InterPro" id="IPR011961">
    <property type="entry name" value="RimM"/>
</dbReference>
<dbReference type="InterPro" id="IPR056792">
    <property type="entry name" value="PRC_RimM"/>
</dbReference>
<dbReference type="GO" id="GO:0043022">
    <property type="term" value="F:ribosome binding"/>
    <property type="evidence" value="ECO:0007669"/>
    <property type="project" value="InterPro"/>
</dbReference>
<comment type="subunit">
    <text evidence="5">Binds ribosomal protein uS19.</text>
</comment>
<sequence length="177" mass="19852">MITKSDLLKIGSLAKPHGVSGEILIRILPELIDHDPDPEFLFLDLHGGLVPFEVQSLRIRNSGDLLVILDRLDSEEKVRKLQGAEIYIDPQEIGEPPANDLFNYAALKGYKVIDSKFGEIGVVKSVAEIKNNPVLELEHQGSEVLIPFHEHFITSVDRKSRTIHLETPEGLIDLYLQ</sequence>
<comment type="function">
    <text evidence="5">An accessory protein needed during the final step in the assembly of 30S ribosomal subunit, possibly for assembly of the head region. Essential for efficient processing of 16S rRNA. May be needed both before and after RbfA during the maturation of 16S rRNA. It has affinity for free ribosomal 30S subunits but not for 70S ribosomes.</text>
</comment>
<evidence type="ECO:0000259" key="6">
    <source>
        <dbReference type="Pfam" id="PF01782"/>
    </source>
</evidence>
<keyword evidence="9" id="KW-1185">Reference proteome</keyword>
<dbReference type="InterPro" id="IPR011033">
    <property type="entry name" value="PRC_barrel-like_sf"/>
</dbReference>
<evidence type="ECO:0000256" key="4">
    <source>
        <dbReference type="ARBA" id="ARBA00023186"/>
    </source>
</evidence>
<accession>A0A1T5EGW3</accession>
<dbReference type="AlphaFoldDB" id="A0A1T5EGW3"/>
<dbReference type="InterPro" id="IPR036976">
    <property type="entry name" value="RimM_N_sf"/>
</dbReference>
<comment type="similarity">
    <text evidence="5">Belongs to the RimM family.</text>
</comment>
<dbReference type="HAMAP" id="MF_00014">
    <property type="entry name" value="Ribosome_mat_RimM"/>
    <property type="match status" value="1"/>
</dbReference>
<organism evidence="8 9">
    <name type="scientific">Alkalitalea saponilacus</name>
    <dbReference type="NCBI Taxonomy" id="889453"/>
    <lineage>
        <taxon>Bacteria</taxon>
        <taxon>Pseudomonadati</taxon>
        <taxon>Bacteroidota</taxon>
        <taxon>Bacteroidia</taxon>
        <taxon>Marinilabiliales</taxon>
        <taxon>Marinilabiliaceae</taxon>
        <taxon>Alkalitalea</taxon>
    </lineage>
</organism>
<evidence type="ECO:0000313" key="8">
    <source>
        <dbReference type="EMBL" id="SKB83214.1"/>
    </source>
</evidence>
<evidence type="ECO:0000256" key="5">
    <source>
        <dbReference type="HAMAP-Rule" id="MF_00014"/>
    </source>
</evidence>
<dbReference type="GO" id="GO:0005737">
    <property type="term" value="C:cytoplasm"/>
    <property type="evidence" value="ECO:0007669"/>
    <property type="project" value="UniProtKB-SubCell"/>
</dbReference>
<dbReference type="PANTHER" id="PTHR33692">
    <property type="entry name" value="RIBOSOME MATURATION FACTOR RIMM"/>
    <property type="match status" value="1"/>
</dbReference>
<dbReference type="Proteomes" id="UP000191055">
    <property type="component" value="Unassembled WGS sequence"/>
</dbReference>
<name>A0A1T5EGW3_9BACT</name>
<dbReference type="InterPro" id="IPR009000">
    <property type="entry name" value="Transl_B-barrel_sf"/>
</dbReference>
<keyword evidence="1 5" id="KW-0963">Cytoplasm</keyword>
<reference evidence="8 9" key="1">
    <citation type="submission" date="2017-02" db="EMBL/GenBank/DDBJ databases">
        <authorList>
            <person name="Peterson S.W."/>
        </authorList>
    </citation>
    <scope>NUCLEOTIDE SEQUENCE [LARGE SCALE GENOMIC DNA]</scope>
    <source>
        <strain evidence="8 9">DSM 24412</strain>
    </source>
</reference>
<keyword evidence="2 5" id="KW-0690">Ribosome biogenesis</keyword>
<feature type="domain" description="Ribosome maturation factor RimM PRC barrel" evidence="7">
    <location>
        <begin position="107"/>
        <end position="171"/>
    </location>
</feature>
<dbReference type="NCBIfam" id="TIGR02273">
    <property type="entry name" value="16S_RimM"/>
    <property type="match status" value="1"/>
</dbReference>
<feature type="domain" description="RimM N-terminal" evidence="6">
    <location>
        <begin position="10"/>
        <end position="90"/>
    </location>
</feature>
<dbReference type="Gene3D" id="2.30.30.240">
    <property type="entry name" value="PRC-barrel domain"/>
    <property type="match status" value="1"/>
</dbReference>
<dbReference type="Pfam" id="PF24986">
    <property type="entry name" value="PRC_RimM"/>
    <property type="match status" value="1"/>
</dbReference>
<dbReference type="GO" id="GO:0006364">
    <property type="term" value="P:rRNA processing"/>
    <property type="evidence" value="ECO:0007669"/>
    <property type="project" value="UniProtKB-UniRule"/>
</dbReference>
<dbReference type="InterPro" id="IPR002676">
    <property type="entry name" value="RimM_N"/>
</dbReference>
<comment type="domain">
    <text evidence="5">The PRC barrel domain binds ribosomal protein uS19.</text>
</comment>
<dbReference type="EMBL" id="FUYV01000005">
    <property type="protein sequence ID" value="SKB83214.1"/>
    <property type="molecule type" value="Genomic_DNA"/>
</dbReference>
<dbReference type="PANTHER" id="PTHR33692:SF1">
    <property type="entry name" value="RIBOSOME MATURATION FACTOR RIMM"/>
    <property type="match status" value="1"/>
</dbReference>
<evidence type="ECO:0000313" key="9">
    <source>
        <dbReference type="Proteomes" id="UP000191055"/>
    </source>
</evidence>
<comment type="subcellular location">
    <subcellularLocation>
        <location evidence="5">Cytoplasm</location>
    </subcellularLocation>
</comment>
<proteinExistence type="inferred from homology"/>
<evidence type="ECO:0000259" key="7">
    <source>
        <dbReference type="Pfam" id="PF24986"/>
    </source>
</evidence>
<dbReference type="GO" id="GO:0005840">
    <property type="term" value="C:ribosome"/>
    <property type="evidence" value="ECO:0007669"/>
    <property type="project" value="InterPro"/>
</dbReference>
<dbReference type="SUPFAM" id="SSF50346">
    <property type="entry name" value="PRC-barrel domain"/>
    <property type="match status" value="1"/>
</dbReference>
<evidence type="ECO:0000256" key="1">
    <source>
        <dbReference type="ARBA" id="ARBA00022490"/>
    </source>
</evidence>
<protein>
    <recommendedName>
        <fullName evidence="5">Ribosome maturation factor RimM</fullName>
    </recommendedName>
</protein>
<dbReference type="RefSeq" id="WP_143255039.1">
    <property type="nucleotide sequence ID" value="NZ_CP021904.1"/>
</dbReference>
<dbReference type="STRING" id="889453.SAMN03080601_01341"/>